<dbReference type="EC" id="5.2.1.8" evidence="10"/>
<protein>
    <recommendedName>
        <fullName evidence="10">Peptidyl-prolyl cis-trans isomerase</fullName>
        <ecNumber evidence="10">5.2.1.8</ecNumber>
    </recommendedName>
</protein>
<name>A0ABN6NAJ2_9BACT</name>
<comment type="subcellular location">
    <subcellularLocation>
        <location evidence="2">Cytoplasm</location>
    </subcellularLocation>
</comment>
<evidence type="ECO:0000256" key="1">
    <source>
        <dbReference type="ARBA" id="ARBA00000971"/>
    </source>
</evidence>
<dbReference type="Gene3D" id="3.10.50.40">
    <property type="match status" value="1"/>
</dbReference>
<dbReference type="PROSITE" id="PS50059">
    <property type="entry name" value="FKBP_PPIASE"/>
    <property type="match status" value="1"/>
</dbReference>
<dbReference type="PANTHER" id="PTHR47861">
    <property type="entry name" value="FKBP-TYPE PEPTIDYL-PROLYL CIS-TRANS ISOMERASE SLYD"/>
    <property type="match status" value="1"/>
</dbReference>
<keyword evidence="6" id="KW-0143">Chaperone</keyword>
<evidence type="ECO:0000256" key="4">
    <source>
        <dbReference type="ARBA" id="ARBA00022490"/>
    </source>
</evidence>
<dbReference type="SUPFAM" id="SSF54534">
    <property type="entry name" value="FKBP-like"/>
    <property type="match status" value="1"/>
</dbReference>
<evidence type="ECO:0000256" key="6">
    <source>
        <dbReference type="ARBA" id="ARBA00023186"/>
    </source>
</evidence>
<dbReference type="EMBL" id="AP025592">
    <property type="protein sequence ID" value="BDG10056.1"/>
    <property type="molecule type" value="Genomic_DNA"/>
</dbReference>
<feature type="domain" description="PPIase FKBP-type" evidence="11">
    <location>
        <begin position="7"/>
        <end position="111"/>
    </location>
</feature>
<evidence type="ECO:0000256" key="5">
    <source>
        <dbReference type="ARBA" id="ARBA00023110"/>
    </source>
</evidence>
<comment type="function">
    <text evidence="8">Also involved in hydrogenase metallocenter assembly, probably by participating in the nickel insertion step. This function in hydrogenase biosynthesis requires chaperone activity and the presence of the metal-binding domain, but not PPIase activity.</text>
</comment>
<keyword evidence="5 9" id="KW-0697">Rotamase</keyword>
<comment type="similarity">
    <text evidence="3 10">Belongs to the FKBP-type PPIase family.</text>
</comment>
<comment type="catalytic activity">
    <reaction evidence="1 9 10">
        <text>[protein]-peptidylproline (omega=180) = [protein]-peptidylproline (omega=0)</text>
        <dbReference type="Rhea" id="RHEA:16237"/>
        <dbReference type="Rhea" id="RHEA-COMP:10747"/>
        <dbReference type="Rhea" id="RHEA-COMP:10748"/>
        <dbReference type="ChEBI" id="CHEBI:83833"/>
        <dbReference type="ChEBI" id="CHEBI:83834"/>
        <dbReference type="EC" id="5.2.1.8"/>
    </reaction>
</comment>
<gene>
    <name evidence="12" type="ORF">AMPC_31690</name>
</gene>
<keyword evidence="4" id="KW-0963">Cytoplasm</keyword>
<keyword evidence="7 9" id="KW-0413">Isomerase</keyword>
<dbReference type="RefSeq" id="WP_248342450.1">
    <property type="nucleotide sequence ID" value="NZ_AP025592.1"/>
</dbReference>
<evidence type="ECO:0000256" key="2">
    <source>
        <dbReference type="ARBA" id="ARBA00004496"/>
    </source>
</evidence>
<evidence type="ECO:0000259" key="11">
    <source>
        <dbReference type="PROSITE" id="PS50059"/>
    </source>
</evidence>
<reference evidence="13" key="1">
    <citation type="journal article" date="2022" name="Int. J. Syst. Evol. Microbiol.">
        <title>Anaeromyxobacter oryzae sp. nov., Anaeromyxobacter diazotrophicus sp. nov. and Anaeromyxobacter paludicola sp. nov., isolated from paddy soils.</title>
        <authorList>
            <person name="Itoh H."/>
            <person name="Xu Z."/>
            <person name="Mise K."/>
            <person name="Masuda Y."/>
            <person name="Ushijima N."/>
            <person name="Hayakawa C."/>
            <person name="Shiratori Y."/>
            <person name="Senoo K."/>
        </authorList>
    </citation>
    <scope>NUCLEOTIDE SEQUENCE [LARGE SCALE GENOMIC DNA]</scope>
    <source>
        <strain evidence="13">Red630</strain>
    </source>
</reference>
<dbReference type="Pfam" id="PF00254">
    <property type="entry name" value="FKBP_C"/>
    <property type="match status" value="1"/>
</dbReference>
<sequence length="175" mass="19052">MSTATRGDKVRLHYTGRLADGTVFDTTEDAGNTNFANFKGTGVTFGPTALVIGEGEMPPDFEDALVGLAPGQQATITIRSERAFGARDEARVMVLPIDDFTPRELGLERFRVAEGRHRPNNFDPKVGDVWEVSGPDGASVRARVVARTDETITLDANHPLAGHDLFFDVRLVEIL</sequence>
<keyword evidence="13" id="KW-1185">Reference proteome</keyword>
<evidence type="ECO:0000256" key="10">
    <source>
        <dbReference type="RuleBase" id="RU003915"/>
    </source>
</evidence>
<evidence type="ECO:0000256" key="7">
    <source>
        <dbReference type="ARBA" id="ARBA00023235"/>
    </source>
</evidence>
<accession>A0ABN6NAJ2</accession>
<organism evidence="12 13">
    <name type="scientific">Anaeromyxobacter paludicola</name>
    <dbReference type="NCBI Taxonomy" id="2918171"/>
    <lineage>
        <taxon>Bacteria</taxon>
        <taxon>Pseudomonadati</taxon>
        <taxon>Myxococcota</taxon>
        <taxon>Myxococcia</taxon>
        <taxon>Myxococcales</taxon>
        <taxon>Cystobacterineae</taxon>
        <taxon>Anaeromyxobacteraceae</taxon>
        <taxon>Anaeromyxobacter</taxon>
    </lineage>
</organism>
<evidence type="ECO:0000256" key="3">
    <source>
        <dbReference type="ARBA" id="ARBA00006577"/>
    </source>
</evidence>
<dbReference type="GO" id="GO:0016853">
    <property type="term" value="F:isomerase activity"/>
    <property type="evidence" value="ECO:0007669"/>
    <property type="project" value="UniProtKB-KW"/>
</dbReference>
<dbReference type="PANTHER" id="PTHR47861:SF3">
    <property type="entry name" value="FKBP-TYPE PEPTIDYL-PROLYL CIS-TRANS ISOMERASE SLYD"/>
    <property type="match status" value="1"/>
</dbReference>
<evidence type="ECO:0000313" key="13">
    <source>
        <dbReference type="Proteomes" id="UP001162734"/>
    </source>
</evidence>
<dbReference type="InterPro" id="IPR046357">
    <property type="entry name" value="PPIase_dom_sf"/>
</dbReference>
<dbReference type="InterPro" id="IPR001179">
    <property type="entry name" value="PPIase_FKBP_dom"/>
</dbReference>
<evidence type="ECO:0000313" key="12">
    <source>
        <dbReference type="EMBL" id="BDG10056.1"/>
    </source>
</evidence>
<evidence type="ECO:0000256" key="8">
    <source>
        <dbReference type="ARBA" id="ARBA00037071"/>
    </source>
</evidence>
<dbReference type="Proteomes" id="UP001162734">
    <property type="component" value="Chromosome"/>
</dbReference>
<evidence type="ECO:0000256" key="9">
    <source>
        <dbReference type="PROSITE-ProRule" id="PRU00277"/>
    </source>
</evidence>
<proteinExistence type="inferred from homology"/>